<dbReference type="RefSeq" id="WP_268607838.1">
    <property type="nucleotide sequence ID" value="NZ_CP113797.1"/>
</dbReference>
<feature type="domain" description="Mo-dependent nitrogenase C-terminal" evidence="1">
    <location>
        <begin position="23"/>
        <end position="103"/>
    </location>
</feature>
<name>A0A9E8Z8G9_9CYAN</name>
<evidence type="ECO:0000313" key="3">
    <source>
        <dbReference type="Proteomes" id="UP001163152"/>
    </source>
</evidence>
<organism evidence="2 3">
    <name type="scientific">Thermocoleostomius sinensis A174</name>
    <dbReference type="NCBI Taxonomy" id="2016057"/>
    <lineage>
        <taxon>Bacteria</taxon>
        <taxon>Bacillati</taxon>
        <taxon>Cyanobacteriota</taxon>
        <taxon>Cyanophyceae</taxon>
        <taxon>Oculatellales</taxon>
        <taxon>Oculatellaceae</taxon>
        <taxon>Thermocoleostomius</taxon>
    </lineage>
</organism>
<reference evidence="2" key="1">
    <citation type="submission" date="2022-12" db="EMBL/GenBank/DDBJ databases">
        <title>Polyphasic identification of a Novel Hot-Spring Cyanobacterium Ocullathermofonsia sinensis gen nov. sp. nov. and Genomic Insights on its Adaptations to the Thermal Habitat.</title>
        <authorList>
            <person name="Daroch M."/>
            <person name="Tang J."/>
            <person name="Jiang Y."/>
        </authorList>
    </citation>
    <scope>NUCLEOTIDE SEQUENCE</scope>
    <source>
        <strain evidence="2">PKUAC-SCTA174</strain>
    </source>
</reference>
<dbReference type="EMBL" id="CP113797">
    <property type="protein sequence ID" value="WAL58423.1"/>
    <property type="molecule type" value="Genomic_DNA"/>
</dbReference>
<dbReference type="Pfam" id="PF06967">
    <property type="entry name" value="Mo-nitro_C"/>
    <property type="match status" value="1"/>
</dbReference>
<sequence>MFIRIYNHLPPLSFTGQSKFDLFAPLRRWINSIEIHHPKTAHYFCQLIPCQCAFERDIRVFGKTYHIPALCKLNPLYEELISLRLRSLTYLTDVCAENVNKYIC</sequence>
<protein>
    <submittedName>
        <fullName evidence="2">Mo-dependent nitrogenase C-terminal domain-containing protein</fullName>
    </submittedName>
</protein>
<evidence type="ECO:0000259" key="1">
    <source>
        <dbReference type="Pfam" id="PF06967"/>
    </source>
</evidence>
<dbReference type="KEGG" id="tsin:OXH18_14655"/>
<evidence type="ECO:0000313" key="2">
    <source>
        <dbReference type="EMBL" id="WAL58423.1"/>
    </source>
</evidence>
<keyword evidence="3" id="KW-1185">Reference proteome</keyword>
<dbReference type="Proteomes" id="UP001163152">
    <property type="component" value="Chromosome"/>
</dbReference>
<proteinExistence type="predicted"/>
<gene>
    <name evidence="2" type="ORF">OXH18_14655</name>
</gene>
<dbReference type="AlphaFoldDB" id="A0A9E8Z8G9"/>
<dbReference type="InterPro" id="IPR009717">
    <property type="entry name" value="Mo-dep_Nase_C"/>
</dbReference>
<accession>A0A9E8Z8G9</accession>